<sequence>MISSLANMLAHLKNCSRIKKNLVYIPYSKFKFNLALAFKKHGFVKRVSLLKYTIYRSEILIELASNKKHNMIQNIVQVSKPGQRIYWRRNQLKDKHYLGTYFLTTSNGIKTNLDPTCIGGEVVCRLV</sequence>
<dbReference type="SUPFAM" id="SSF56047">
    <property type="entry name" value="Ribosomal protein S8"/>
    <property type="match status" value="1"/>
</dbReference>
<evidence type="ECO:0000256" key="1">
    <source>
        <dbReference type="ARBA" id="ARBA00006471"/>
    </source>
</evidence>
<dbReference type="Gene3D" id="3.30.1490.10">
    <property type="match status" value="1"/>
</dbReference>
<comment type="similarity">
    <text evidence="1">Belongs to the universal ribosomal protein uS8 family.</text>
</comment>
<evidence type="ECO:0000256" key="5">
    <source>
        <dbReference type="ARBA" id="ARBA00035525"/>
    </source>
</evidence>
<evidence type="ECO:0000256" key="2">
    <source>
        <dbReference type="ARBA" id="ARBA00022980"/>
    </source>
</evidence>
<comment type="subunit">
    <text evidence="6">Part of the 30S ribosomal subunit. Contacts proteins S5 and S12.</text>
</comment>
<proteinExistence type="inferred from homology"/>
<evidence type="ECO:0000313" key="8">
    <source>
        <dbReference type="Proteomes" id="UP000229529"/>
    </source>
</evidence>
<gene>
    <name evidence="7" type="primary">rpsH</name>
    <name evidence="7" type="ORF">alecur_125</name>
</gene>
<comment type="caution">
    <text evidence="7">The sequence shown here is derived from an EMBL/GenBank/DDBJ whole genome shotgun (WGS) entry which is preliminary data.</text>
</comment>
<evidence type="ECO:0000256" key="3">
    <source>
        <dbReference type="ARBA" id="ARBA00023274"/>
    </source>
</evidence>
<dbReference type="InterPro" id="IPR035987">
    <property type="entry name" value="Ribosomal_uS8_sf"/>
</dbReference>
<accession>A0ABX4MHD7</accession>
<name>A0ABX4MHD7_9HYPH</name>
<keyword evidence="3" id="KW-0687">Ribonucleoprotein</keyword>
<evidence type="ECO:0000313" key="7">
    <source>
        <dbReference type="EMBL" id="PIM96346.1"/>
    </source>
</evidence>
<organism evidence="7 8">
    <name type="scientific">Candidatus Hodgkinia cicadicola</name>
    <dbReference type="NCBI Taxonomy" id="573658"/>
    <lineage>
        <taxon>Bacteria</taxon>
        <taxon>Pseudomonadati</taxon>
        <taxon>Pseudomonadota</taxon>
        <taxon>Alphaproteobacteria</taxon>
        <taxon>Hyphomicrobiales</taxon>
        <taxon>Candidatus Hodgkinia</taxon>
    </lineage>
</organism>
<dbReference type="Gene3D" id="3.30.1370.30">
    <property type="match status" value="1"/>
</dbReference>
<dbReference type="Proteomes" id="UP000229529">
    <property type="component" value="Unassembled WGS sequence"/>
</dbReference>
<keyword evidence="8" id="KW-1185">Reference proteome</keyword>
<dbReference type="InterPro" id="IPR000630">
    <property type="entry name" value="Ribosomal_uS8"/>
</dbReference>
<dbReference type="Pfam" id="PF00410">
    <property type="entry name" value="Ribosomal_S8"/>
    <property type="match status" value="1"/>
</dbReference>
<evidence type="ECO:0000256" key="4">
    <source>
        <dbReference type="ARBA" id="ARBA00035258"/>
    </source>
</evidence>
<evidence type="ECO:0000256" key="6">
    <source>
        <dbReference type="ARBA" id="ARBA00046740"/>
    </source>
</evidence>
<protein>
    <recommendedName>
        <fullName evidence="4">Small ribosomal subunit protein uS8</fullName>
    </recommendedName>
    <alternativeName>
        <fullName evidence="5">30S ribosomal protein S8</fullName>
    </alternativeName>
</protein>
<keyword evidence="2 7" id="KW-0689">Ribosomal protein</keyword>
<dbReference type="EMBL" id="NXGS01000086">
    <property type="protein sequence ID" value="PIM96346.1"/>
    <property type="molecule type" value="Genomic_DNA"/>
</dbReference>
<reference evidence="7" key="1">
    <citation type="submission" date="2017-09" db="EMBL/GenBank/DDBJ databases">
        <authorList>
            <person name="Campbell M.A."/>
            <person name="Lukasik P."/>
            <person name="Simon C."/>
            <person name="McCutcheon J.P."/>
        </authorList>
    </citation>
    <scope>NUCLEOTIDE SEQUENCE [LARGE SCALE GENOMIC DNA]</scope>
    <source>
        <strain evidence="7">ALECUR</strain>
    </source>
</reference>
<dbReference type="GO" id="GO:0005840">
    <property type="term" value="C:ribosome"/>
    <property type="evidence" value="ECO:0007669"/>
    <property type="project" value="UniProtKB-KW"/>
</dbReference>